<reference evidence="1 2" key="1">
    <citation type="submission" date="2021-05" db="EMBL/GenBank/DDBJ databases">
        <title>Genome Assembly of Synthetic Allotetraploid Brassica napus Reveals Homoeologous Exchanges between Subgenomes.</title>
        <authorList>
            <person name="Davis J.T."/>
        </authorList>
    </citation>
    <scope>NUCLEOTIDE SEQUENCE [LARGE SCALE GENOMIC DNA]</scope>
    <source>
        <strain evidence="2">cv. Da-Ae</strain>
        <tissue evidence="1">Seedling</tissue>
    </source>
</reference>
<evidence type="ECO:0000313" key="2">
    <source>
        <dbReference type="Proteomes" id="UP000824890"/>
    </source>
</evidence>
<sequence>MHIYSSIHFILLSYKSSNSLSLL</sequence>
<organism evidence="1 2">
    <name type="scientific">Brassica napus</name>
    <name type="common">Rape</name>
    <dbReference type="NCBI Taxonomy" id="3708"/>
    <lineage>
        <taxon>Eukaryota</taxon>
        <taxon>Viridiplantae</taxon>
        <taxon>Streptophyta</taxon>
        <taxon>Embryophyta</taxon>
        <taxon>Tracheophyta</taxon>
        <taxon>Spermatophyta</taxon>
        <taxon>Magnoliopsida</taxon>
        <taxon>eudicotyledons</taxon>
        <taxon>Gunneridae</taxon>
        <taxon>Pentapetalae</taxon>
        <taxon>rosids</taxon>
        <taxon>malvids</taxon>
        <taxon>Brassicales</taxon>
        <taxon>Brassicaceae</taxon>
        <taxon>Brassiceae</taxon>
        <taxon>Brassica</taxon>
    </lineage>
</organism>
<gene>
    <name evidence="1" type="ORF">HID58_010912</name>
</gene>
<protein>
    <submittedName>
        <fullName evidence="1">Uncharacterized protein</fullName>
    </submittedName>
</protein>
<keyword evidence="2" id="KW-1185">Reference proteome</keyword>
<dbReference type="EMBL" id="JAGKQM010000003">
    <property type="protein sequence ID" value="KAH0933795.1"/>
    <property type="molecule type" value="Genomic_DNA"/>
</dbReference>
<evidence type="ECO:0000313" key="1">
    <source>
        <dbReference type="EMBL" id="KAH0933795.1"/>
    </source>
</evidence>
<proteinExistence type="predicted"/>
<accession>A0ABQ8DWN8</accession>
<comment type="caution">
    <text evidence="1">The sequence shown here is derived from an EMBL/GenBank/DDBJ whole genome shotgun (WGS) entry which is preliminary data.</text>
</comment>
<dbReference type="Proteomes" id="UP000824890">
    <property type="component" value="Unassembled WGS sequence"/>
</dbReference>
<name>A0ABQ8DWN8_BRANA</name>